<keyword evidence="3" id="KW-1003">Cell membrane</keyword>
<evidence type="ECO:0000256" key="10">
    <source>
        <dbReference type="SAM" id="Phobius"/>
    </source>
</evidence>
<keyword evidence="2" id="KW-0813">Transport</keyword>
<feature type="transmembrane region" description="Helical" evidence="10">
    <location>
        <begin position="184"/>
        <end position="200"/>
    </location>
</feature>
<comment type="subcellular location">
    <subcellularLocation>
        <location evidence="1">Cell membrane</location>
        <topology evidence="1">Multi-pass membrane protein</topology>
    </subcellularLocation>
    <subcellularLocation>
        <location evidence="9">Membrane</location>
        <topology evidence="9">Multi-pass membrane protein</topology>
    </subcellularLocation>
</comment>
<evidence type="ECO:0000256" key="7">
    <source>
        <dbReference type="ARBA" id="ARBA00023136"/>
    </source>
</evidence>
<feature type="transmembrane region" description="Helical" evidence="10">
    <location>
        <begin position="141"/>
        <end position="163"/>
    </location>
</feature>
<evidence type="ECO:0000256" key="9">
    <source>
        <dbReference type="RuleBase" id="RU003945"/>
    </source>
</evidence>
<dbReference type="InterPro" id="IPR001708">
    <property type="entry name" value="YidC/ALB3/OXA1/COX18"/>
</dbReference>
<evidence type="ECO:0000256" key="2">
    <source>
        <dbReference type="ARBA" id="ARBA00022448"/>
    </source>
</evidence>
<feature type="transmembrane region" description="Helical" evidence="10">
    <location>
        <begin position="103"/>
        <end position="121"/>
    </location>
</feature>
<feature type="domain" description="Membrane insertase YidC/Oxa/ALB C-terminal" evidence="11">
    <location>
        <begin position="34"/>
        <end position="224"/>
    </location>
</feature>
<evidence type="ECO:0000256" key="3">
    <source>
        <dbReference type="ARBA" id="ARBA00022475"/>
    </source>
</evidence>
<evidence type="ECO:0000259" key="11">
    <source>
        <dbReference type="Pfam" id="PF02096"/>
    </source>
</evidence>
<dbReference type="CDD" id="cd20070">
    <property type="entry name" value="5TM_YidC_Alb3"/>
    <property type="match status" value="1"/>
</dbReference>
<evidence type="ECO:0000313" key="13">
    <source>
        <dbReference type="Proteomes" id="UP001225134"/>
    </source>
</evidence>
<keyword evidence="5" id="KW-0653">Protein transport</keyword>
<feature type="transmembrane region" description="Helical" evidence="10">
    <location>
        <begin position="206"/>
        <end position="223"/>
    </location>
</feature>
<comment type="caution">
    <text evidence="12">The sequence shown here is derived from an EMBL/GenBank/DDBJ whole genome shotgun (WGS) entry which is preliminary data.</text>
</comment>
<dbReference type="EMBL" id="JASSPP010000012">
    <property type="protein sequence ID" value="MDK9581125.1"/>
    <property type="molecule type" value="Genomic_DNA"/>
</dbReference>
<reference evidence="12 13" key="1">
    <citation type="submission" date="2023-06" db="EMBL/GenBank/DDBJ databases">
        <title>Antibody response to the Sneathia vaginalis cytopathogenic toxin A during pregnancy.</title>
        <authorList>
            <person name="Mccoy Z.T."/>
            <person name="Serrano M.G."/>
            <person name="Spaine K."/>
            <person name="Edwards D.J."/>
            <person name="Buck G.A."/>
            <person name="Jefferson K."/>
        </authorList>
    </citation>
    <scope>NUCLEOTIDE SEQUENCE [LARGE SCALE GENOMIC DNA]</scope>
    <source>
        <strain evidence="12 13">CCUG 42621</strain>
    </source>
</reference>
<keyword evidence="8" id="KW-0143">Chaperone</keyword>
<keyword evidence="6 10" id="KW-1133">Transmembrane helix</keyword>
<dbReference type="RefSeq" id="WP_066730010.1">
    <property type="nucleotide sequence ID" value="NZ_CAMPUK010000018.1"/>
</dbReference>
<dbReference type="PANTHER" id="PTHR12428">
    <property type="entry name" value="OXA1"/>
    <property type="match status" value="1"/>
</dbReference>
<keyword evidence="4 9" id="KW-0812">Transmembrane</keyword>
<sequence>MNTNLIAVAFLRVKFLETIAVEILKFFNSIVGNYGLAIILTTLLIKALLFPVTLKQEKSMQMMKELQPEIDEIQKKYKGDKAKINEMTAQLYREKNVNPFSSCLPLIIQLPIFVALYYAFMSSEIPQTATFLWFNLKKPDALFVIHNFSINILPIISSLLMIVQQKLMTPTSKNKENGENAMQSAMLMMPIMMLFIFYKFPSGLNLYYVINTAISILIQIYVMKKVRNNE</sequence>
<dbReference type="InterPro" id="IPR047196">
    <property type="entry name" value="YidC_ALB_C"/>
</dbReference>
<dbReference type="InterPro" id="IPR028055">
    <property type="entry name" value="YidC/Oxa/ALB_C"/>
</dbReference>
<keyword evidence="13" id="KW-1185">Reference proteome</keyword>
<dbReference type="PRINTS" id="PR01900">
    <property type="entry name" value="YIDCPROTEIN"/>
</dbReference>
<gene>
    <name evidence="12" type="ORF">QQA45_06420</name>
</gene>
<dbReference type="NCBIfam" id="TIGR03592">
    <property type="entry name" value="yidC_oxa1_cterm"/>
    <property type="match status" value="1"/>
</dbReference>
<comment type="similarity">
    <text evidence="9">Belongs to the OXA1/ALB3/YidC family.</text>
</comment>
<organism evidence="12 13">
    <name type="scientific">Sneathia sanguinegens</name>
    <dbReference type="NCBI Taxonomy" id="40543"/>
    <lineage>
        <taxon>Bacteria</taxon>
        <taxon>Fusobacteriati</taxon>
        <taxon>Fusobacteriota</taxon>
        <taxon>Fusobacteriia</taxon>
        <taxon>Fusobacteriales</taxon>
        <taxon>Leptotrichiaceae</taxon>
        <taxon>Sneathia</taxon>
    </lineage>
</organism>
<protein>
    <submittedName>
        <fullName evidence="12">YidC/Oxa1 family membrane protein insertase</fullName>
    </submittedName>
</protein>
<feature type="transmembrane region" description="Helical" evidence="10">
    <location>
        <begin position="34"/>
        <end position="54"/>
    </location>
</feature>
<dbReference type="Proteomes" id="UP001225134">
    <property type="component" value="Unassembled WGS sequence"/>
</dbReference>
<evidence type="ECO:0000256" key="5">
    <source>
        <dbReference type="ARBA" id="ARBA00022927"/>
    </source>
</evidence>
<evidence type="ECO:0000256" key="8">
    <source>
        <dbReference type="ARBA" id="ARBA00023186"/>
    </source>
</evidence>
<dbReference type="PANTHER" id="PTHR12428:SF65">
    <property type="entry name" value="CYTOCHROME C OXIDASE ASSEMBLY PROTEIN COX18, MITOCHONDRIAL"/>
    <property type="match status" value="1"/>
</dbReference>
<evidence type="ECO:0000256" key="6">
    <source>
        <dbReference type="ARBA" id="ARBA00022989"/>
    </source>
</evidence>
<evidence type="ECO:0000256" key="4">
    <source>
        <dbReference type="ARBA" id="ARBA00022692"/>
    </source>
</evidence>
<evidence type="ECO:0000313" key="12">
    <source>
        <dbReference type="EMBL" id="MDK9581125.1"/>
    </source>
</evidence>
<proteinExistence type="inferred from homology"/>
<evidence type="ECO:0000256" key="1">
    <source>
        <dbReference type="ARBA" id="ARBA00004651"/>
    </source>
</evidence>
<accession>A0ABT7HM16</accession>
<keyword evidence="7 10" id="KW-0472">Membrane</keyword>
<name>A0ABT7HM16_9FUSO</name>
<dbReference type="Pfam" id="PF02096">
    <property type="entry name" value="60KD_IMP"/>
    <property type="match status" value="1"/>
</dbReference>